<evidence type="ECO:0000256" key="4">
    <source>
        <dbReference type="ARBA" id="ARBA00022475"/>
    </source>
</evidence>
<evidence type="ECO:0000256" key="5">
    <source>
        <dbReference type="ARBA" id="ARBA00022741"/>
    </source>
</evidence>
<dbReference type="GO" id="GO:0015833">
    <property type="term" value="P:peptide transport"/>
    <property type="evidence" value="ECO:0007669"/>
    <property type="project" value="InterPro"/>
</dbReference>
<dbReference type="GO" id="GO:0005886">
    <property type="term" value="C:plasma membrane"/>
    <property type="evidence" value="ECO:0007669"/>
    <property type="project" value="UniProtKB-SubCell"/>
</dbReference>
<evidence type="ECO:0000313" key="10">
    <source>
        <dbReference type="Proteomes" id="UP000276417"/>
    </source>
</evidence>
<dbReference type="FunFam" id="3.40.50.300:FF:000016">
    <property type="entry name" value="Oligopeptide ABC transporter ATP-binding component"/>
    <property type="match status" value="1"/>
</dbReference>
<dbReference type="InterPro" id="IPR003439">
    <property type="entry name" value="ABC_transporter-like_ATP-bd"/>
</dbReference>
<dbReference type="NCBIfam" id="TIGR01727">
    <property type="entry name" value="oligo_HPY"/>
    <property type="match status" value="1"/>
</dbReference>
<evidence type="ECO:0000313" key="9">
    <source>
        <dbReference type="EMBL" id="AZI42561.1"/>
    </source>
</evidence>
<accession>A0A3G8YLR2</accession>
<comment type="subcellular location">
    <subcellularLocation>
        <location evidence="1">Cell membrane</location>
        <topology evidence="1">Peripheral membrane protein</topology>
    </subcellularLocation>
</comment>
<evidence type="ECO:0000256" key="7">
    <source>
        <dbReference type="ARBA" id="ARBA00023136"/>
    </source>
</evidence>
<dbReference type="CDD" id="cd03257">
    <property type="entry name" value="ABC_NikE_OppD_transporters"/>
    <property type="match status" value="1"/>
</dbReference>
<evidence type="ECO:0000256" key="2">
    <source>
        <dbReference type="ARBA" id="ARBA00005417"/>
    </source>
</evidence>
<keyword evidence="4" id="KW-1003">Cell membrane</keyword>
<proteinExistence type="inferred from homology"/>
<dbReference type="InterPro" id="IPR013563">
    <property type="entry name" value="Oligopep_ABC_C"/>
</dbReference>
<keyword evidence="5" id="KW-0547">Nucleotide-binding</keyword>
<comment type="similarity">
    <text evidence="2">Belongs to the ABC transporter superfamily.</text>
</comment>
<name>A0A3G8YLR2_9DEIO</name>
<evidence type="ECO:0000259" key="8">
    <source>
        <dbReference type="PROSITE" id="PS50893"/>
    </source>
</evidence>
<dbReference type="PANTHER" id="PTHR43297:SF2">
    <property type="entry name" value="DIPEPTIDE TRANSPORT ATP-BINDING PROTEIN DPPD"/>
    <property type="match status" value="1"/>
</dbReference>
<dbReference type="OrthoDB" id="9806285at2"/>
<dbReference type="PANTHER" id="PTHR43297">
    <property type="entry name" value="OLIGOPEPTIDE TRANSPORT ATP-BINDING PROTEIN APPD"/>
    <property type="match status" value="1"/>
</dbReference>
<sequence length="378" mass="41187">MTLTKDTPASHKHADTLLSVTNLKTYFFTDDGVVKSVDGVTFHIAKGETLAVVGESGSGKSVTSLSAMRLIPVPPGKIVEGEMLFTSKDGRTTDLATMSEAEMRKIRGNDISMIFQEPMTSLNPVYTVGDQIAEAVSLHQNKNRKEAMLVATDMLRLVGIPAPEKRVNEYPHQMSGGMRQRVMIAMALSCNPALLIADEPTTALDVTIQAQILDLMRKLQKEIGMSILFITHNLGVVAEMADRVVVMYGGRVVEEADVNDIFHAPRHPYTMGLLNSIPRVDHEAEYHPVAGQKKERLEAIPGNVPNPLNLPNGCAFEPRCKFAIPDCSKAVPALEDTGDGHMSRCIRWKEFDSLVTTGQAQTMDISADGTATRTGGML</sequence>
<dbReference type="SMART" id="SM00382">
    <property type="entry name" value="AAA"/>
    <property type="match status" value="1"/>
</dbReference>
<dbReference type="PROSITE" id="PS00211">
    <property type="entry name" value="ABC_TRANSPORTER_1"/>
    <property type="match status" value="1"/>
</dbReference>
<dbReference type="RefSeq" id="WP_124869395.1">
    <property type="nucleotide sequence ID" value="NZ_CP034183.1"/>
</dbReference>
<dbReference type="Proteomes" id="UP000276417">
    <property type="component" value="Chromosome 1"/>
</dbReference>
<evidence type="ECO:0000256" key="1">
    <source>
        <dbReference type="ARBA" id="ARBA00004202"/>
    </source>
</evidence>
<dbReference type="AlphaFoldDB" id="A0A3G8YLR2"/>
<gene>
    <name evidence="9" type="ORF">EHF33_07225</name>
</gene>
<keyword evidence="7" id="KW-0472">Membrane</keyword>
<dbReference type="InterPro" id="IPR050388">
    <property type="entry name" value="ABC_Ni/Peptide_Import"/>
</dbReference>
<dbReference type="GO" id="GO:0016887">
    <property type="term" value="F:ATP hydrolysis activity"/>
    <property type="evidence" value="ECO:0007669"/>
    <property type="project" value="InterPro"/>
</dbReference>
<dbReference type="GO" id="GO:0005524">
    <property type="term" value="F:ATP binding"/>
    <property type="evidence" value="ECO:0007669"/>
    <property type="project" value="UniProtKB-KW"/>
</dbReference>
<keyword evidence="6 9" id="KW-0067">ATP-binding</keyword>
<keyword evidence="3" id="KW-0813">Transport</keyword>
<feature type="domain" description="ABC transporter" evidence="8">
    <location>
        <begin position="18"/>
        <end position="274"/>
    </location>
</feature>
<evidence type="ECO:0000256" key="3">
    <source>
        <dbReference type="ARBA" id="ARBA00022448"/>
    </source>
</evidence>
<dbReference type="EMBL" id="CP034183">
    <property type="protein sequence ID" value="AZI42561.1"/>
    <property type="molecule type" value="Genomic_DNA"/>
</dbReference>
<dbReference type="KEGG" id="dph:EHF33_07225"/>
<dbReference type="Pfam" id="PF08352">
    <property type="entry name" value="oligo_HPY"/>
    <property type="match status" value="1"/>
</dbReference>
<protein>
    <submittedName>
        <fullName evidence="9">ABC transporter ATP-binding protein</fullName>
    </submittedName>
</protein>
<dbReference type="Pfam" id="PF00005">
    <property type="entry name" value="ABC_tran"/>
    <property type="match status" value="1"/>
</dbReference>
<dbReference type="SUPFAM" id="SSF52540">
    <property type="entry name" value="P-loop containing nucleoside triphosphate hydrolases"/>
    <property type="match status" value="1"/>
</dbReference>
<dbReference type="Gene3D" id="3.40.50.300">
    <property type="entry name" value="P-loop containing nucleotide triphosphate hydrolases"/>
    <property type="match status" value="1"/>
</dbReference>
<dbReference type="InterPro" id="IPR003593">
    <property type="entry name" value="AAA+_ATPase"/>
</dbReference>
<reference evidence="9 10" key="1">
    <citation type="submission" date="2018-11" db="EMBL/GenBank/DDBJ databases">
        <title>Deinococcus shelandsis sp. nov., isolated from South Shetland Islands soil of Antarctica.</title>
        <authorList>
            <person name="Tian J."/>
        </authorList>
    </citation>
    <scope>NUCLEOTIDE SEQUENCE [LARGE SCALE GENOMIC DNA]</scope>
    <source>
        <strain evidence="9 10">S14-83T</strain>
    </source>
</reference>
<evidence type="ECO:0000256" key="6">
    <source>
        <dbReference type="ARBA" id="ARBA00022840"/>
    </source>
</evidence>
<keyword evidence="10" id="KW-1185">Reference proteome</keyword>
<organism evidence="9 10">
    <name type="scientific">Deinococcus psychrotolerans</name>
    <dbReference type="NCBI Taxonomy" id="2489213"/>
    <lineage>
        <taxon>Bacteria</taxon>
        <taxon>Thermotogati</taxon>
        <taxon>Deinococcota</taxon>
        <taxon>Deinococci</taxon>
        <taxon>Deinococcales</taxon>
        <taxon>Deinococcaceae</taxon>
        <taxon>Deinococcus</taxon>
    </lineage>
</organism>
<dbReference type="InterPro" id="IPR027417">
    <property type="entry name" value="P-loop_NTPase"/>
</dbReference>
<dbReference type="InterPro" id="IPR017871">
    <property type="entry name" value="ABC_transporter-like_CS"/>
</dbReference>
<dbReference type="PROSITE" id="PS50893">
    <property type="entry name" value="ABC_TRANSPORTER_2"/>
    <property type="match status" value="1"/>
</dbReference>